<keyword evidence="1" id="KW-1133">Transmembrane helix</keyword>
<dbReference type="InterPro" id="IPR035940">
    <property type="entry name" value="CAP_sf"/>
</dbReference>
<organism evidence="3 4">
    <name type="scientific">Candidatus Syntrophonatronum acetioxidans</name>
    <dbReference type="NCBI Taxonomy" id="1795816"/>
    <lineage>
        <taxon>Bacteria</taxon>
        <taxon>Bacillati</taxon>
        <taxon>Bacillota</taxon>
        <taxon>Clostridia</taxon>
        <taxon>Eubacteriales</taxon>
        <taxon>Syntrophomonadaceae</taxon>
        <taxon>Candidatus Syntrophonatronum</taxon>
    </lineage>
</organism>
<dbReference type="Gene3D" id="3.40.33.10">
    <property type="entry name" value="CAP"/>
    <property type="match status" value="1"/>
</dbReference>
<evidence type="ECO:0000313" key="3">
    <source>
        <dbReference type="EMBL" id="RQD77320.1"/>
    </source>
</evidence>
<gene>
    <name evidence="3" type="ORF">D5R97_02625</name>
</gene>
<feature type="transmembrane region" description="Helical" evidence="1">
    <location>
        <begin position="36"/>
        <end position="55"/>
    </location>
</feature>
<dbReference type="AlphaFoldDB" id="A0A424YGZ3"/>
<name>A0A424YGZ3_9FIRM</name>
<sequence>MDYFLTALAIILIIVFFRFRKNVEKSEDEIKKEKYLNYAIIASLLIFTMVMIAFANRGSMNVRSSLFSNDDQVESEETKKADPFYSSEEEQVMVILVNQERSREGMPPLTLDNDLSKLARIKAMEMVELEYQAHESPNYGTPEKMVRNAGLTDYKTVGENFTRTSDRARNALDSIRDSSQQDYHLHREEYTHLGVGVVEVEREGFNPYRVYVLFFAESRES</sequence>
<dbReference type="PANTHER" id="PTHR31157">
    <property type="entry name" value="SCP DOMAIN-CONTAINING PROTEIN"/>
    <property type="match status" value="1"/>
</dbReference>
<feature type="domain" description="SCP" evidence="2">
    <location>
        <begin position="96"/>
        <end position="208"/>
    </location>
</feature>
<keyword evidence="1" id="KW-0472">Membrane</keyword>
<dbReference type="PANTHER" id="PTHR31157:SF1">
    <property type="entry name" value="SCP DOMAIN-CONTAINING PROTEIN"/>
    <property type="match status" value="1"/>
</dbReference>
<dbReference type="InterPro" id="IPR014044">
    <property type="entry name" value="CAP_dom"/>
</dbReference>
<accession>A0A424YGZ3</accession>
<dbReference type="EMBL" id="QZAA01000073">
    <property type="protein sequence ID" value="RQD77320.1"/>
    <property type="molecule type" value="Genomic_DNA"/>
</dbReference>
<protein>
    <recommendedName>
        <fullName evidence="2">SCP domain-containing protein</fullName>
    </recommendedName>
</protein>
<evidence type="ECO:0000313" key="4">
    <source>
        <dbReference type="Proteomes" id="UP000285138"/>
    </source>
</evidence>
<keyword evidence="1" id="KW-0812">Transmembrane</keyword>
<dbReference type="SUPFAM" id="SSF55797">
    <property type="entry name" value="PR-1-like"/>
    <property type="match status" value="1"/>
</dbReference>
<dbReference type="CDD" id="cd05379">
    <property type="entry name" value="CAP_bacterial"/>
    <property type="match status" value="1"/>
</dbReference>
<reference evidence="3 4" key="1">
    <citation type="submission" date="2018-08" db="EMBL/GenBank/DDBJ databases">
        <title>The metabolism and importance of syntrophic acetate oxidation coupled to methane or sulfide production in haloalkaline environments.</title>
        <authorList>
            <person name="Timmers P.H.A."/>
            <person name="Vavourakis C.D."/>
            <person name="Sorokin D.Y."/>
            <person name="Sinninghe Damste J.S."/>
            <person name="Muyzer G."/>
            <person name="Stams A.J.M."/>
            <person name="Plugge C.M."/>
        </authorList>
    </citation>
    <scope>NUCLEOTIDE SEQUENCE [LARGE SCALE GENOMIC DNA]</scope>
    <source>
        <strain evidence="3">MSAO_Bac1</strain>
    </source>
</reference>
<dbReference type="Pfam" id="PF00188">
    <property type="entry name" value="CAP"/>
    <property type="match status" value="1"/>
</dbReference>
<evidence type="ECO:0000256" key="1">
    <source>
        <dbReference type="SAM" id="Phobius"/>
    </source>
</evidence>
<dbReference type="Proteomes" id="UP000285138">
    <property type="component" value="Unassembled WGS sequence"/>
</dbReference>
<proteinExistence type="predicted"/>
<evidence type="ECO:0000259" key="2">
    <source>
        <dbReference type="Pfam" id="PF00188"/>
    </source>
</evidence>
<comment type="caution">
    <text evidence="3">The sequence shown here is derived from an EMBL/GenBank/DDBJ whole genome shotgun (WGS) entry which is preliminary data.</text>
</comment>